<evidence type="ECO:0000259" key="3">
    <source>
        <dbReference type="PROSITE" id="PS51186"/>
    </source>
</evidence>
<reference evidence="4 5" key="1">
    <citation type="submission" date="2020-04" db="EMBL/GenBank/DDBJ databases">
        <title>MicrobeNet Type strains.</title>
        <authorList>
            <person name="Nicholson A.C."/>
        </authorList>
    </citation>
    <scope>NUCLEOTIDE SEQUENCE [LARGE SCALE GENOMIC DNA]</scope>
    <source>
        <strain evidence="4 5">DSM 40738</strain>
    </source>
</reference>
<dbReference type="Pfam" id="PF00583">
    <property type="entry name" value="Acetyltransf_1"/>
    <property type="match status" value="2"/>
</dbReference>
<dbReference type="PROSITE" id="PS51186">
    <property type="entry name" value="GNAT"/>
    <property type="match status" value="2"/>
</dbReference>
<dbReference type="InterPro" id="IPR050680">
    <property type="entry name" value="YpeA/RimI_acetyltransf"/>
</dbReference>
<dbReference type="EMBL" id="JAAXOU010000254">
    <property type="protein sequence ID" value="NKY15959.1"/>
    <property type="molecule type" value="Genomic_DNA"/>
</dbReference>
<dbReference type="AlphaFoldDB" id="A0AA44DG84"/>
<gene>
    <name evidence="4" type="ORF">HGA06_18020</name>
</gene>
<protein>
    <submittedName>
        <fullName evidence="4">GNAT family N-acetyltransferase</fullName>
    </submittedName>
</protein>
<dbReference type="Proteomes" id="UP000570003">
    <property type="component" value="Unassembled WGS sequence"/>
</dbReference>
<accession>A0AA44DG84</accession>
<organism evidence="4 5">
    <name type="scientific">Streptomyces somaliensis (strain ATCC 33201 / DSM 40738 / JCM 12659 / KCTC 9044 / NCTC 11332 / NRRL B-12077 / IP 733)</name>
    <dbReference type="NCBI Taxonomy" id="1134445"/>
    <lineage>
        <taxon>Bacteria</taxon>
        <taxon>Bacillati</taxon>
        <taxon>Actinomycetota</taxon>
        <taxon>Actinomycetes</taxon>
        <taxon>Kitasatosporales</taxon>
        <taxon>Streptomycetaceae</taxon>
        <taxon>Streptomyces</taxon>
    </lineage>
</organism>
<keyword evidence="2" id="KW-0012">Acyltransferase</keyword>
<dbReference type="RefSeq" id="WP_168440207.1">
    <property type="nucleotide sequence ID" value="NZ_JAAXOU010000254.1"/>
</dbReference>
<keyword evidence="5" id="KW-1185">Reference proteome</keyword>
<dbReference type="Gene3D" id="3.40.630.30">
    <property type="match status" value="2"/>
</dbReference>
<dbReference type="SUPFAM" id="SSF55729">
    <property type="entry name" value="Acyl-CoA N-acyltransferases (Nat)"/>
    <property type="match status" value="2"/>
</dbReference>
<feature type="domain" description="N-acetyltransferase" evidence="3">
    <location>
        <begin position="1"/>
        <end position="134"/>
    </location>
</feature>
<evidence type="ECO:0000313" key="5">
    <source>
        <dbReference type="Proteomes" id="UP000570003"/>
    </source>
</evidence>
<evidence type="ECO:0000256" key="1">
    <source>
        <dbReference type="ARBA" id="ARBA00022679"/>
    </source>
</evidence>
<dbReference type="InterPro" id="IPR016181">
    <property type="entry name" value="Acyl_CoA_acyltransferase"/>
</dbReference>
<comment type="caution">
    <text evidence="4">The sequence shown here is derived from an EMBL/GenBank/DDBJ whole genome shotgun (WGS) entry which is preliminary data.</text>
</comment>
<keyword evidence="1" id="KW-0808">Transferase</keyword>
<feature type="domain" description="N-acetyltransferase" evidence="3">
    <location>
        <begin position="128"/>
        <end position="258"/>
    </location>
</feature>
<dbReference type="CDD" id="cd04301">
    <property type="entry name" value="NAT_SF"/>
    <property type="match status" value="1"/>
</dbReference>
<evidence type="ECO:0000256" key="2">
    <source>
        <dbReference type="ARBA" id="ARBA00023315"/>
    </source>
</evidence>
<sequence>MTTTLRPSGPLRQADDGTLSRSYEVCVDGRPVGGVRVGTLRAPGRPLGMIADLRVDEADRGRGRGAVAALAAEEVLRGWRCDRVRISVPAAAPAALRLAAALGYTGTGHVLVKHLDSADSGAPPPAGPEIRPMTGAESDRWLAADPGRAGLLPEGPAAAGALLHVAVRDGVRVGHLWTGRRDLPTGERVPYVWEVAVAEGERRRGHGRALMRFAEGLVRAQGGDRLALRVDPGNTAARALYASLGYRPLFTDCEKTLY</sequence>
<proteinExistence type="predicted"/>
<name>A0AA44DG84_STRE0</name>
<dbReference type="PANTHER" id="PTHR43420">
    <property type="entry name" value="ACETYLTRANSFERASE"/>
    <property type="match status" value="1"/>
</dbReference>
<dbReference type="GO" id="GO:0016747">
    <property type="term" value="F:acyltransferase activity, transferring groups other than amino-acyl groups"/>
    <property type="evidence" value="ECO:0007669"/>
    <property type="project" value="InterPro"/>
</dbReference>
<evidence type="ECO:0000313" key="4">
    <source>
        <dbReference type="EMBL" id="NKY15959.1"/>
    </source>
</evidence>
<dbReference type="InterPro" id="IPR000182">
    <property type="entry name" value="GNAT_dom"/>
</dbReference>